<proteinExistence type="predicted"/>
<dbReference type="InterPro" id="IPR019271">
    <property type="entry name" value="DUF2284_metal-binding"/>
</dbReference>
<accession>A0A0D8II49</accession>
<dbReference type="AlphaFoldDB" id="A0A0D8II49"/>
<gene>
    <name evidence="6" type="ORF">CACET_c19180</name>
</gene>
<keyword evidence="3" id="KW-0949">S-adenosyl-L-methionine</keyword>
<evidence type="ECO:0000256" key="1">
    <source>
        <dbReference type="ARBA" id="ARBA00022603"/>
    </source>
</evidence>
<dbReference type="InterPro" id="IPR016461">
    <property type="entry name" value="COMT-like"/>
</dbReference>
<evidence type="ECO:0000256" key="3">
    <source>
        <dbReference type="ARBA" id="ARBA00022691"/>
    </source>
</evidence>
<dbReference type="Proteomes" id="UP000035704">
    <property type="component" value="Chromosome"/>
</dbReference>
<dbReference type="InterPro" id="IPR036388">
    <property type="entry name" value="WH-like_DNA-bd_sf"/>
</dbReference>
<dbReference type="InterPro" id="IPR029063">
    <property type="entry name" value="SAM-dependent_MTases_sf"/>
</dbReference>
<dbReference type="SUPFAM" id="SSF46785">
    <property type="entry name" value="Winged helix' DNA-binding domain"/>
    <property type="match status" value="1"/>
</dbReference>
<evidence type="ECO:0000313" key="6">
    <source>
        <dbReference type="EMBL" id="AKL95366.1"/>
    </source>
</evidence>
<sequence length="508" mass="57691">MLNLFYDPQKSGAQYLEDLACSYWNSQVIFTAVELELFAYIGTGSKTLAEITRHYASNENAMDRFLNTLTVLGLLVKYEACYYNSQLASEYLIKDKELYQGDSILWRKELHANWQDLKETLIHGKRLNYIPNEDEEVLKQRTKKYIRAMDCIAKSKAKEVVKFFEGLHLEGSLLDVGAGSGAFSVAFLEEFDGMKATLFDLSSVIEITKGNLADTQPNISYHQGNILEDWDLGTEKFHVILLSNILHAYSEEEVEHILSQAAKWIDPKGFIVAHDFFMEHHSLKARLSDLNMMVNTYNGKVFEGDWVCKTLKNLGFYNEGLLPLESDTALIIASKDKELLKEIHRNPKQSLMLKLRSLNFNNLQLLSTEDIAFTEAAAVKCQFGCEHYGLGKCPPNSLPIEKTKKLLEEFKYALLLEGEPPTKDFQLKILAAEKEAYQQGFYKAFSLWAGPCCLCSQCKPNSTCPQARPSMEGSGIDVFQTVRNLKGNLETLKNKNDYAKYFGLLLLE</sequence>
<dbReference type="EMBL" id="CP009687">
    <property type="protein sequence ID" value="AKL95366.1"/>
    <property type="molecule type" value="Genomic_DNA"/>
</dbReference>
<dbReference type="PATRIC" id="fig|84022.5.peg.58"/>
<dbReference type="Pfam" id="PF00891">
    <property type="entry name" value="Methyltransf_2"/>
    <property type="match status" value="1"/>
</dbReference>
<dbReference type="Pfam" id="PF08100">
    <property type="entry name" value="Dimerisation"/>
    <property type="match status" value="1"/>
</dbReference>
<dbReference type="InterPro" id="IPR012967">
    <property type="entry name" value="COMT_dimerisation"/>
</dbReference>
<dbReference type="GO" id="GO:0032259">
    <property type="term" value="P:methylation"/>
    <property type="evidence" value="ECO:0007669"/>
    <property type="project" value="UniProtKB-KW"/>
</dbReference>
<dbReference type="PANTHER" id="PTHR43712">
    <property type="entry name" value="PUTATIVE (AFU_ORTHOLOGUE AFUA_4G14580)-RELATED"/>
    <property type="match status" value="1"/>
</dbReference>
<evidence type="ECO:0000259" key="4">
    <source>
        <dbReference type="Pfam" id="PF00891"/>
    </source>
</evidence>
<dbReference type="PROSITE" id="PS51683">
    <property type="entry name" value="SAM_OMT_II"/>
    <property type="match status" value="1"/>
</dbReference>
<reference evidence="6 7" key="1">
    <citation type="submission" date="2014-10" db="EMBL/GenBank/DDBJ databases">
        <title>Genome sequence of Clostridium aceticum DSM 1496.</title>
        <authorList>
            <person name="Poehlein A."/>
            <person name="Schiel-Bengelsdorf B."/>
            <person name="Gottschalk G."/>
            <person name="Duerre P."/>
            <person name="Daniel R."/>
        </authorList>
    </citation>
    <scope>NUCLEOTIDE SEQUENCE [LARGE SCALE GENOMIC DNA]</scope>
    <source>
        <strain evidence="6 7">DSM 1496</strain>
    </source>
</reference>
<keyword evidence="7" id="KW-1185">Reference proteome</keyword>
<dbReference type="InterPro" id="IPR001077">
    <property type="entry name" value="COMT_C"/>
</dbReference>
<dbReference type="OrthoDB" id="5420534at2"/>
<name>A0A0D8II49_9CLOT</name>
<feature type="domain" description="O-methyltransferase C-terminal" evidence="4">
    <location>
        <begin position="140"/>
        <end position="306"/>
    </location>
</feature>
<dbReference type="PANTHER" id="PTHR43712:SF2">
    <property type="entry name" value="O-METHYLTRANSFERASE CICE"/>
    <property type="match status" value="1"/>
</dbReference>
<dbReference type="InterPro" id="IPR036390">
    <property type="entry name" value="WH_DNA-bd_sf"/>
</dbReference>
<dbReference type="GO" id="GO:0008171">
    <property type="term" value="F:O-methyltransferase activity"/>
    <property type="evidence" value="ECO:0007669"/>
    <property type="project" value="InterPro"/>
</dbReference>
<dbReference type="CDD" id="cd02440">
    <property type="entry name" value="AdoMet_MTases"/>
    <property type="match status" value="1"/>
</dbReference>
<dbReference type="RefSeq" id="WP_044822907.1">
    <property type="nucleotide sequence ID" value="NZ_CP009687.1"/>
</dbReference>
<dbReference type="KEGG" id="cace:CACET_c19180"/>
<evidence type="ECO:0000313" key="7">
    <source>
        <dbReference type="Proteomes" id="UP000035704"/>
    </source>
</evidence>
<keyword evidence="2 6" id="KW-0808">Transferase</keyword>
<dbReference type="Gene3D" id="1.10.10.10">
    <property type="entry name" value="Winged helix-like DNA-binding domain superfamily/Winged helix DNA-binding domain"/>
    <property type="match status" value="1"/>
</dbReference>
<protein>
    <submittedName>
        <fullName evidence="6">O-methyltransferase</fullName>
    </submittedName>
</protein>
<keyword evidence="1 6" id="KW-0489">Methyltransferase</keyword>
<dbReference type="SUPFAM" id="SSF53335">
    <property type="entry name" value="S-adenosyl-L-methionine-dependent methyltransferases"/>
    <property type="match status" value="1"/>
</dbReference>
<evidence type="ECO:0000256" key="2">
    <source>
        <dbReference type="ARBA" id="ARBA00022679"/>
    </source>
</evidence>
<feature type="domain" description="O-methyltransferase dimerisation" evidence="5">
    <location>
        <begin position="18"/>
        <end position="92"/>
    </location>
</feature>
<dbReference type="GO" id="GO:0046983">
    <property type="term" value="F:protein dimerization activity"/>
    <property type="evidence" value="ECO:0007669"/>
    <property type="project" value="InterPro"/>
</dbReference>
<dbReference type="Gene3D" id="3.40.50.150">
    <property type="entry name" value="Vaccinia Virus protein VP39"/>
    <property type="match status" value="1"/>
</dbReference>
<evidence type="ECO:0000259" key="5">
    <source>
        <dbReference type="Pfam" id="PF08100"/>
    </source>
</evidence>
<organism evidence="6 7">
    <name type="scientific">Clostridium aceticum</name>
    <dbReference type="NCBI Taxonomy" id="84022"/>
    <lineage>
        <taxon>Bacteria</taxon>
        <taxon>Bacillati</taxon>
        <taxon>Bacillota</taxon>
        <taxon>Clostridia</taxon>
        <taxon>Eubacteriales</taxon>
        <taxon>Clostridiaceae</taxon>
        <taxon>Clostridium</taxon>
    </lineage>
</organism>
<dbReference type="Pfam" id="PF10050">
    <property type="entry name" value="DUF2284"/>
    <property type="match status" value="1"/>
</dbReference>
<dbReference type="STRING" id="84022.CACET_c19180"/>